<protein>
    <submittedName>
        <fullName evidence="1">44777_t:CDS:1</fullName>
    </submittedName>
</protein>
<reference evidence="1 2" key="1">
    <citation type="submission" date="2021-06" db="EMBL/GenBank/DDBJ databases">
        <authorList>
            <person name="Kallberg Y."/>
            <person name="Tangrot J."/>
            <person name="Rosling A."/>
        </authorList>
    </citation>
    <scope>NUCLEOTIDE SEQUENCE [LARGE SCALE GENOMIC DNA]</scope>
    <source>
        <strain evidence="1 2">120-4 pot B 10/14</strain>
    </source>
</reference>
<proteinExistence type="predicted"/>
<name>A0ABN7WAU2_GIGMA</name>
<evidence type="ECO:0000313" key="2">
    <source>
        <dbReference type="Proteomes" id="UP000789901"/>
    </source>
</evidence>
<organism evidence="1 2">
    <name type="scientific">Gigaspora margarita</name>
    <dbReference type="NCBI Taxonomy" id="4874"/>
    <lineage>
        <taxon>Eukaryota</taxon>
        <taxon>Fungi</taxon>
        <taxon>Fungi incertae sedis</taxon>
        <taxon>Mucoromycota</taxon>
        <taxon>Glomeromycotina</taxon>
        <taxon>Glomeromycetes</taxon>
        <taxon>Diversisporales</taxon>
        <taxon>Gigasporaceae</taxon>
        <taxon>Gigaspora</taxon>
    </lineage>
</organism>
<sequence>MPEVNEYFKKYNVNDWSYNEFLNFLTAEKCNEDIWIKSLKAISKNNTYPVRCSKKASHILNEYFSVAVVIPSKQSTIIFNLWSSLHKKTENDRFIKDYILDINRLNNLLKNNEIHFLSNLFPPANVELDEEINECLDNIFSIFKSKEALNAENIFEEVEQKRKL</sequence>
<comment type="caution">
    <text evidence="1">The sequence shown here is derived from an EMBL/GenBank/DDBJ whole genome shotgun (WGS) entry which is preliminary data.</text>
</comment>
<accession>A0ABN7WAU2</accession>
<feature type="non-terminal residue" evidence="1">
    <location>
        <position position="164"/>
    </location>
</feature>
<dbReference type="EMBL" id="CAJVQB010036569">
    <property type="protein sequence ID" value="CAG8824147.1"/>
    <property type="molecule type" value="Genomic_DNA"/>
</dbReference>
<evidence type="ECO:0000313" key="1">
    <source>
        <dbReference type="EMBL" id="CAG8824147.1"/>
    </source>
</evidence>
<keyword evidence="2" id="KW-1185">Reference proteome</keyword>
<dbReference type="Proteomes" id="UP000789901">
    <property type="component" value="Unassembled WGS sequence"/>
</dbReference>
<gene>
    <name evidence="1" type="ORF">GMARGA_LOCUS28506</name>
</gene>